<dbReference type="PRINTS" id="PR01976">
    <property type="entry name" value="IGFBPFAMILY"/>
</dbReference>
<dbReference type="eggNOG" id="ENOG502QUPK">
    <property type="taxonomic scope" value="Eukaryota"/>
</dbReference>
<dbReference type="FunFam" id="4.10.40.20:FF:000001">
    <property type="entry name" value="Insulin-like growth factor binding protein 5"/>
    <property type="match status" value="1"/>
</dbReference>
<dbReference type="STRING" id="7739.C3ZCT3"/>
<gene>
    <name evidence="12" type="primary">LOC118409623</name>
    <name evidence="10" type="ORF">BRAFLDRAFT_125153</name>
</gene>
<feature type="domain" description="Thyroglobulin type-1" evidence="8">
    <location>
        <begin position="232"/>
        <end position="299"/>
    </location>
</feature>
<evidence type="ECO:0000313" key="12">
    <source>
        <dbReference type="RefSeq" id="XP_035666669.1"/>
    </source>
</evidence>
<dbReference type="Pfam" id="PF00086">
    <property type="entry name" value="Thyroglobulin_1"/>
    <property type="match status" value="1"/>
</dbReference>
<evidence type="ECO:0000256" key="6">
    <source>
        <dbReference type="SAM" id="MobiDB-lite"/>
    </source>
</evidence>
<evidence type="ECO:0000259" key="9">
    <source>
        <dbReference type="PROSITE" id="PS51323"/>
    </source>
</evidence>
<dbReference type="SMART" id="SM00121">
    <property type="entry name" value="IB"/>
    <property type="match status" value="1"/>
</dbReference>
<dbReference type="PANTHER" id="PTHR11551">
    <property type="entry name" value="INSULIN-LIKE GROWTH FACTOR BINDING PROTEIN"/>
    <property type="match status" value="1"/>
</dbReference>
<keyword evidence="4" id="KW-0340">Growth factor binding</keyword>
<dbReference type="PROSITE" id="PS00484">
    <property type="entry name" value="THYROGLOBULIN_1_1"/>
    <property type="match status" value="1"/>
</dbReference>
<dbReference type="SMART" id="SM00211">
    <property type="entry name" value="TY"/>
    <property type="match status" value="1"/>
</dbReference>
<sequence>MLSTSKLQLAGVVLVVSLAAAGGVFLPCQPCEEEVLARCVEPVGCVEVVDAPGCGCCKTCARMEGENCGVYTERCGSGLRCLPPPKSKSPFRALLLGRGVCTTNKTFEETDEIPTPAPETTNPPPTTTTAAPTKPPRRSHHHRDKLIKWKQQLEAMYKRERQHKAKMAAKKSSRFSEGIMGLSFQRRNQQEAARERNRSNPRLYKDLHRHYRHRGRMPTEAPEVTAAQKPTEAPCKTVQRQIIEQRRTKGGASGYIPACDFDGYYRAKQCNLSTGVCWCVDKFGKDLPNTPYVEGDPRCILYTDRARMKIW</sequence>
<dbReference type="GO" id="GO:0005576">
    <property type="term" value="C:extracellular region"/>
    <property type="evidence" value="ECO:0007669"/>
    <property type="project" value="UniProtKB-SubCell"/>
</dbReference>
<reference evidence="12" key="3">
    <citation type="submission" date="2025-04" db="UniProtKB">
        <authorList>
            <consortium name="RefSeq"/>
        </authorList>
    </citation>
    <scope>IDENTIFICATION</scope>
    <source>
        <strain evidence="12">S238N-H82</strain>
        <tissue evidence="12">Testes</tissue>
    </source>
</reference>
<feature type="domain" description="IGFBP N-terminal" evidence="9">
    <location>
        <begin position="24"/>
        <end position="104"/>
    </location>
</feature>
<feature type="disulfide bond" evidence="5">
    <location>
        <begin position="279"/>
        <end position="299"/>
    </location>
</feature>
<reference evidence="10" key="1">
    <citation type="journal article" date="2008" name="Nature">
        <title>The amphioxus genome and the evolution of the chordate karyotype.</title>
        <authorList>
            <consortium name="US DOE Joint Genome Institute (JGI-PGF)"/>
            <person name="Putnam N.H."/>
            <person name="Butts T."/>
            <person name="Ferrier D.E.K."/>
            <person name="Furlong R.F."/>
            <person name="Hellsten U."/>
            <person name="Kawashima T."/>
            <person name="Robinson-Rechavi M."/>
            <person name="Shoguchi E."/>
            <person name="Terry A."/>
            <person name="Yu J.-K."/>
            <person name="Benito-Gutierrez E.L."/>
            <person name="Dubchak I."/>
            <person name="Garcia-Fernandez J."/>
            <person name="Gibson-Brown J.J."/>
            <person name="Grigoriev I.V."/>
            <person name="Horton A.C."/>
            <person name="de Jong P.J."/>
            <person name="Jurka J."/>
            <person name="Kapitonov V.V."/>
            <person name="Kohara Y."/>
            <person name="Kuroki Y."/>
            <person name="Lindquist E."/>
            <person name="Lucas S."/>
            <person name="Osoegawa K."/>
            <person name="Pennacchio L.A."/>
            <person name="Salamov A.A."/>
            <person name="Satou Y."/>
            <person name="Sauka-Spengler T."/>
            <person name="Schmutz J."/>
            <person name="Shin-I T."/>
            <person name="Toyoda A."/>
            <person name="Bronner-Fraser M."/>
            <person name="Fujiyama A."/>
            <person name="Holland L.Z."/>
            <person name="Holland P.W.H."/>
            <person name="Satoh N."/>
            <person name="Rokhsar D.S."/>
        </authorList>
    </citation>
    <scope>NUCLEOTIDE SEQUENCE [LARGE SCALE GENOMIC DNA]</scope>
    <source>
        <strain evidence="10">S238N-H82</strain>
        <tissue evidence="10">Testes</tissue>
    </source>
</reference>
<protein>
    <submittedName>
        <fullName evidence="12">Insulin-like growth factor-binding protein 2</fullName>
    </submittedName>
</protein>
<dbReference type="InParanoid" id="C3ZCT3"/>
<reference evidence="11" key="2">
    <citation type="journal article" date="2020" name="Nat. Ecol. Evol.">
        <title>Deeply conserved synteny resolves early events in vertebrate evolution.</title>
        <authorList>
            <person name="Simakov O."/>
            <person name="Marletaz F."/>
            <person name="Yue J.X."/>
            <person name="O'Connell B."/>
            <person name="Jenkins J."/>
            <person name="Brandt A."/>
            <person name="Calef R."/>
            <person name="Tung C.H."/>
            <person name="Huang T.K."/>
            <person name="Schmutz J."/>
            <person name="Satoh N."/>
            <person name="Yu J.K."/>
            <person name="Putnam N.H."/>
            <person name="Green R.E."/>
            <person name="Rokhsar D.S."/>
        </authorList>
    </citation>
    <scope>NUCLEOTIDE SEQUENCE [LARGE SCALE GENOMIC DNA]</scope>
    <source>
        <strain evidence="11">S238N-H82</strain>
    </source>
</reference>
<keyword evidence="11" id="KW-1185">Reference proteome</keyword>
<dbReference type="EMBL" id="GG666610">
    <property type="protein sequence ID" value="EEN49586.1"/>
    <property type="molecule type" value="Genomic_DNA"/>
</dbReference>
<organism>
    <name type="scientific">Branchiostoma floridae</name>
    <name type="common">Florida lancelet</name>
    <name type="synonym">Amphioxus</name>
    <dbReference type="NCBI Taxonomy" id="7739"/>
    <lineage>
        <taxon>Eukaryota</taxon>
        <taxon>Metazoa</taxon>
        <taxon>Chordata</taxon>
        <taxon>Cephalochordata</taxon>
        <taxon>Leptocardii</taxon>
        <taxon>Amphioxiformes</taxon>
        <taxon>Branchiostomatidae</taxon>
        <taxon>Branchiostoma</taxon>
    </lineage>
</organism>
<evidence type="ECO:0000259" key="8">
    <source>
        <dbReference type="PROSITE" id="PS51162"/>
    </source>
</evidence>
<dbReference type="PANTHER" id="PTHR11551:SF13">
    <property type="entry name" value="INSULIN-LIKE GROWTH FACTOR-BINDING PROTEIN 2"/>
    <property type="match status" value="1"/>
</dbReference>
<dbReference type="KEGG" id="bfo:118409623"/>
<feature type="signal peptide" evidence="7">
    <location>
        <begin position="1"/>
        <end position="21"/>
    </location>
</feature>
<dbReference type="OrthoDB" id="6068400at2759"/>
<evidence type="ECO:0000256" key="7">
    <source>
        <dbReference type="SAM" id="SignalP"/>
    </source>
</evidence>
<dbReference type="MEROPS" id="I31.954"/>
<dbReference type="InterPro" id="IPR000867">
    <property type="entry name" value="IGFBP-like"/>
</dbReference>
<evidence type="ECO:0000256" key="3">
    <source>
        <dbReference type="ARBA" id="ARBA00023157"/>
    </source>
</evidence>
<dbReference type="SUPFAM" id="SSF57610">
    <property type="entry name" value="Thyroglobulin type-1 domain"/>
    <property type="match status" value="1"/>
</dbReference>
<feature type="region of interest" description="Disordered" evidence="6">
    <location>
        <begin position="110"/>
        <end position="143"/>
    </location>
</feature>
<comment type="caution">
    <text evidence="5">Lacks conserved residue(s) required for the propagation of feature annotation.</text>
</comment>
<dbReference type="PROSITE" id="PS51323">
    <property type="entry name" value="IGFBP_N_2"/>
    <property type="match status" value="1"/>
</dbReference>
<dbReference type="OMA" id="YTERCAL"/>
<dbReference type="Pfam" id="PF00219">
    <property type="entry name" value="IGFBP"/>
    <property type="match status" value="1"/>
</dbReference>
<dbReference type="Proteomes" id="UP000001554">
    <property type="component" value="Chromosome 2"/>
</dbReference>
<evidence type="ECO:0000256" key="2">
    <source>
        <dbReference type="ARBA" id="ARBA00022525"/>
    </source>
</evidence>
<feature type="compositionally biased region" description="Pro residues" evidence="6">
    <location>
        <begin position="115"/>
        <end position="126"/>
    </location>
</feature>
<evidence type="ECO:0000313" key="11">
    <source>
        <dbReference type="Proteomes" id="UP000001554"/>
    </source>
</evidence>
<feature type="disulfide bond" evidence="5">
    <location>
        <begin position="270"/>
        <end position="277"/>
    </location>
</feature>
<dbReference type="GeneID" id="118409623"/>
<evidence type="ECO:0000256" key="4">
    <source>
        <dbReference type="ARBA" id="ARBA00023183"/>
    </source>
</evidence>
<comment type="subcellular location">
    <subcellularLocation>
        <location evidence="1">Secreted</location>
    </subcellularLocation>
</comment>
<dbReference type="GO" id="GO:0005520">
    <property type="term" value="F:insulin-like growth factor binding"/>
    <property type="evidence" value="ECO:0007669"/>
    <property type="project" value="InterPro"/>
</dbReference>
<proteinExistence type="predicted"/>
<dbReference type="Gene3D" id="4.10.40.20">
    <property type="match status" value="1"/>
</dbReference>
<dbReference type="InterPro" id="IPR017891">
    <property type="entry name" value="Insulin_GF-bd_Cys-rich_CS"/>
</dbReference>
<keyword evidence="3 5" id="KW-1015">Disulfide bond</keyword>
<evidence type="ECO:0000256" key="1">
    <source>
        <dbReference type="ARBA" id="ARBA00004613"/>
    </source>
</evidence>
<keyword evidence="2" id="KW-0964">Secreted</keyword>
<name>C3ZCT3_BRAFL</name>
<dbReference type="RefSeq" id="XP_035666669.1">
    <property type="nucleotide sequence ID" value="XM_035810776.1"/>
</dbReference>
<dbReference type="SUPFAM" id="SSF57184">
    <property type="entry name" value="Growth factor receptor domain"/>
    <property type="match status" value="1"/>
</dbReference>
<evidence type="ECO:0000313" key="10">
    <source>
        <dbReference type="EMBL" id="EEN49586.1"/>
    </source>
</evidence>
<evidence type="ECO:0000256" key="5">
    <source>
        <dbReference type="PROSITE-ProRule" id="PRU00500"/>
    </source>
</evidence>
<dbReference type="InterPro" id="IPR000716">
    <property type="entry name" value="Thyroglobulin_1"/>
</dbReference>
<dbReference type="PROSITE" id="PS51162">
    <property type="entry name" value="THYROGLOBULIN_1_2"/>
    <property type="match status" value="1"/>
</dbReference>
<feature type="chain" id="PRO_5044729303" evidence="7">
    <location>
        <begin position="22"/>
        <end position="311"/>
    </location>
</feature>
<keyword evidence="7" id="KW-0732">Signal</keyword>
<dbReference type="InterPro" id="IPR036857">
    <property type="entry name" value="Thyroglobulin_1_sf"/>
</dbReference>
<dbReference type="PROSITE" id="PS00222">
    <property type="entry name" value="IGFBP_N_1"/>
    <property type="match status" value="1"/>
</dbReference>
<dbReference type="InterPro" id="IPR009030">
    <property type="entry name" value="Growth_fac_rcpt_cys_sf"/>
</dbReference>
<dbReference type="AlphaFoldDB" id="C3ZCT3"/>
<dbReference type="InterPro" id="IPR022321">
    <property type="entry name" value="IGFBP_1-6_chordata"/>
</dbReference>
<dbReference type="CDD" id="cd00191">
    <property type="entry name" value="TY"/>
    <property type="match status" value="1"/>
</dbReference>
<accession>C3ZCT3</accession>
<dbReference type="Gene3D" id="4.10.800.10">
    <property type="entry name" value="Thyroglobulin type-1"/>
    <property type="match status" value="1"/>
</dbReference>